<accession>A0AA48GYP1</accession>
<evidence type="ECO:0000313" key="1">
    <source>
        <dbReference type="EMBL" id="BDU72793.1"/>
    </source>
</evidence>
<sequence length="355" mass="37964">MFKPLLPLLCAALGAAAPHPVQIHGCVGREGLLRAAATRNLPRYRRLVKIANADGTYRCSLEIDGWSLKDVLAAFKPAKKTDDGYDRPLDTFIVVTGRDGRKALFAWSELFLAGDGGPLLAEKARFLLPHHHDPLGRAAVDPIALQPPAGRDALKLESCASCHGQGKLLALSMPKGLCLVFPQDGFGGRFVEDVAEVEIRQVGVQVTANKAAGKKALVETPELVGPDGARVPLDAPRFQAAARAAYRDAAFGEGMGFHGLRVSTGADLGALLKPLLPPGLDPRSTCVLVTAADGYRSVYSGTEVFDGRGAVLADRINGEELPAGSGRYHVVPRGDFYIDRDVRIVKEIRILTPLR</sequence>
<dbReference type="RefSeq" id="WP_316415705.1">
    <property type="nucleotide sequence ID" value="NZ_AP027080.1"/>
</dbReference>
<protein>
    <submittedName>
        <fullName evidence="1">Uncharacterized protein</fullName>
    </submittedName>
</protein>
<dbReference type="Proteomes" id="UP001238179">
    <property type="component" value="Chromosome"/>
</dbReference>
<dbReference type="AlphaFoldDB" id="A0AA48GYP1"/>
<dbReference type="KEGG" id="msil:METEAL_19670"/>
<organism evidence="1 2">
    <name type="scientific">Mesoterricola silvestris</name>
    <dbReference type="NCBI Taxonomy" id="2927979"/>
    <lineage>
        <taxon>Bacteria</taxon>
        <taxon>Pseudomonadati</taxon>
        <taxon>Acidobacteriota</taxon>
        <taxon>Holophagae</taxon>
        <taxon>Holophagales</taxon>
        <taxon>Holophagaceae</taxon>
        <taxon>Mesoterricola</taxon>
    </lineage>
</organism>
<name>A0AA48GYP1_9BACT</name>
<evidence type="ECO:0000313" key="2">
    <source>
        <dbReference type="Proteomes" id="UP001238179"/>
    </source>
</evidence>
<gene>
    <name evidence="1" type="ORF">METEAL_19670</name>
</gene>
<proteinExistence type="predicted"/>
<reference evidence="2" key="1">
    <citation type="journal article" date="2023" name="Int. J. Syst. Evol. Microbiol.">
        <title>Mesoterricola silvestris gen. nov., sp. nov., Mesoterricola sediminis sp. nov., Geothrix oryzae sp. nov., Geothrix edaphica sp. nov., Geothrix rubra sp. nov., and Geothrix limicola sp. nov., six novel members of Acidobacteriota isolated from soils.</title>
        <authorList>
            <person name="Itoh H."/>
            <person name="Sugisawa Y."/>
            <person name="Mise K."/>
            <person name="Xu Z."/>
            <person name="Kuniyasu M."/>
            <person name="Ushijima N."/>
            <person name="Kawano K."/>
            <person name="Kobayashi E."/>
            <person name="Shiratori Y."/>
            <person name="Masuda Y."/>
            <person name="Senoo K."/>
        </authorList>
    </citation>
    <scope>NUCLEOTIDE SEQUENCE [LARGE SCALE GENOMIC DNA]</scope>
    <source>
        <strain evidence="2">W79</strain>
    </source>
</reference>
<keyword evidence="2" id="KW-1185">Reference proteome</keyword>
<dbReference type="EMBL" id="AP027080">
    <property type="protein sequence ID" value="BDU72793.1"/>
    <property type="molecule type" value="Genomic_DNA"/>
</dbReference>